<comment type="subcellular location">
    <subcellularLocation>
        <location evidence="2">Cell membrane</location>
        <topology evidence="2">Lipid-anchor</topology>
    </subcellularLocation>
</comment>
<dbReference type="RefSeq" id="WP_173779227.1">
    <property type="nucleotide sequence ID" value="NZ_JABSNO010000010.1"/>
</dbReference>
<dbReference type="Proteomes" id="UP000610746">
    <property type="component" value="Unassembled WGS sequence"/>
</dbReference>
<keyword evidence="2" id="KW-0472">Membrane</keyword>
<accession>A0A8J8K5B7</accession>
<keyword evidence="2" id="KW-0732">Signal</keyword>
<comment type="caution">
    <text evidence="3">The sequence shown here is derived from an EMBL/GenBank/DDBJ whole genome shotgun (WGS) entry which is preliminary data.</text>
</comment>
<comment type="similarity">
    <text evidence="1 2">Belongs to the outer membrane factor (OMF) (TC 1.B.17) family.</text>
</comment>
<dbReference type="AlphaFoldDB" id="A0A8J8K5B7"/>
<evidence type="ECO:0000256" key="1">
    <source>
        <dbReference type="ARBA" id="ARBA00007613"/>
    </source>
</evidence>
<protein>
    <submittedName>
        <fullName evidence="3">NodT family efflux transporter outer membrane factor (OMF) lipoprotein</fullName>
    </submittedName>
</protein>
<keyword evidence="2" id="KW-1134">Transmembrane beta strand</keyword>
<keyword evidence="2" id="KW-0812">Transmembrane</keyword>
<dbReference type="InterPro" id="IPR003423">
    <property type="entry name" value="OMP_efflux"/>
</dbReference>
<keyword evidence="2 3" id="KW-0449">Lipoprotein</keyword>
<dbReference type="Gene3D" id="2.20.200.10">
    <property type="entry name" value="Outer membrane efflux proteins (OEP)"/>
    <property type="match status" value="1"/>
</dbReference>
<dbReference type="GO" id="GO:0015562">
    <property type="term" value="F:efflux transmembrane transporter activity"/>
    <property type="evidence" value="ECO:0007669"/>
    <property type="project" value="InterPro"/>
</dbReference>
<dbReference type="PANTHER" id="PTHR30203">
    <property type="entry name" value="OUTER MEMBRANE CATION EFFLUX PROTEIN"/>
    <property type="match status" value="1"/>
</dbReference>
<feature type="signal peptide" evidence="2">
    <location>
        <begin position="1"/>
        <end position="21"/>
    </location>
</feature>
<evidence type="ECO:0000313" key="4">
    <source>
        <dbReference type="Proteomes" id="UP000610746"/>
    </source>
</evidence>
<evidence type="ECO:0000256" key="2">
    <source>
        <dbReference type="RuleBase" id="RU362097"/>
    </source>
</evidence>
<dbReference type="SUPFAM" id="SSF56954">
    <property type="entry name" value="Outer membrane efflux proteins (OEP)"/>
    <property type="match status" value="1"/>
</dbReference>
<keyword evidence="4" id="KW-1185">Reference proteome</keyword>
<dbReference type="NCBIfam" id="TIGR01845">
    <property type="entry name" value="outer_NodT"/>
    <property type="match status" value="1"/>
</dbReference>
<proteinExistence type="inferred from homology"/>
<dbReference type="EMBL" id="JABSNO010000010">
    <property type="protein sequence ID" value="NRS92640.1"/>
    <property type="molecule type" value="Genomic_DNA"/>
</dbReference>
<dbReference type="Pfam" id="PF02321">
    <property type="entry name" value="OEP"/>
    <property type="match status" value="2"/>
</dbReference>
<dbReference type="PANTHER" id="PTHR30203:SF33">
    <property type="entry name" value="BLR4455 PROTEIN"/>
    <property type="match status" value="1"/>
</dbReference>
<keyword evidence="2" id="KW-0564">Palmitate</keyword>
<dbReference type="PROSITE" id="PS51257">
    <property type="entry name" value="PROKAR_LIPOPROTEIN"/>
    <property type="match status" value="1"/>
</dbReference>
<dbReference type="Gene3D" id="1.20.1600.10">
    <property type="entry name" value="Outer membrane efflux proteins (OEP)"/>
    <property type="match status" value="1"/>
</dbReference>
<dbReference type="GO" id="GO:0005886">
    <property type="term" value="C:plasma membrane"/>
    <property type="evidence" value="ECO:0007669"/>
    <property type="project" value="UniProtKB-SubCell"/>
</dbReference>
<organism evidence="3 4">
    <name type="scientific">Frigoriflavimonas asaccharolytica</name>
    <dbReference type="NCBI Taxonomy" id="2735899"/>
    <lineage>
        <taxon>Bacteria</taxon>
        <taxon>Pseudomonadati</taxon>
        <taxon>Bacteroidota</taxon>
        <taxon>Flavobacteriia</taxon>
        <taxon>Flavobacteriales</taxon>
        <taxon>Weeksellaceae</taxon>
        <taxon>Frigoriflavimonas</taxon>
    </lineage>
</organism>
<reference evidence="3" key="1">
    <citation type="submission" date="2020-05" db="EMBL/GenBank/DDBJ databases">
        <title>Genomic Encyclopedia of Type Strains, Phase IV (KMG-V): Genome sequencing to study the core and pangenomes of soil and plant-associated prokaryotes.</title>
        <authorList>
            <person name="Whitman W."/>
        </authorList>
    </citation>
    <scope>NUCLEOTIDE SEQUENCE</scope>
    <source>
        <strain evidence="3">16F</strain>
    </source>
</reference>
<evidence type="ECO:0000313" key="3">
    <source>
        <dbReference type="EMBL" id="NRS92640.1"/>
    </source>
</evidence>
<feature type="chain" id="PRO_5035338221" evidence="2">
    <location>
        <begin position="22"/>
        <end position="469"/>
    </location>
</feature>
<gene>
    <name evidence="3" type="ORF">HNQ03_001717</name>
</gene>
<name>A0A8J8K5B7_9FLAO</name>
<dbReference type="InterPro" id="IPR010131">
    <property type="entry name" value="MdtP/NodT-like"/>
</dbReference>
<sequence>MKLNFNIKYIALFVTASFTLASCMTRTKYERPEDINENVFRTDNLPKDSSTIASISYKEFFTDKILQKHLDVALQNNLDVRIAVQNIVSSEAYLKQSKAAFLPTVSAGPDYTFQTQSLNTQFGQIFGERRYINQYDITANFSWEADIWGKLNAQEKAQFAGYMSTVAAHQRIKSELVANIANNYYQLLTFDEQKRIINETIILRNKNLETTKALKIAGILTEVAVQQSEALVFNAQALLVDIDVQIEILENSTSVLMGISPQKIERSSSKSQVFPSNISTGYSSQLLANRPDVFQAEYQLKQKLELTNAARAAFYPSFKITASSGVQGIELDKLFSVNSLFANVAAGLTQPILNKRLIKTAYEVSLADKQIAYLNFKKTYLQAGEEVSSALKRYQSQEEFLNFKIKEKNAYQKSVDDSQQLVNYGLANYLEVLNSSERLLTAELNISNAEFIKMKANIDLYKALGGGWK</sequence>